<name>F9GFY3_FUSOF</name>
<accession>F9GFY3</accession>
<comment type="caution">
    <text evidence="3">The sequence shown here is derived from an EMBL/GenBank/DDBJ whole genome shotgun (WGS) entry which is preliminary data.</text>
</comment>
<dbReference type="AlphaFoldDB" id="F9GFY3"/>
<dbReference type="InterPro" id="IPR046797">
    <property type="entry name" value="PDDEXK_12"/>
</dbReference>
<sequence>LREIYPSLAMPLLDLVQFVEQWLDAIPASFNIDTNNSEIKTHSNKAKLSQTDWSRITPPASSNSMSGRRPSPKRKRGEKDEQQDPDATPKSNQGSAPGLLNDQPMPLRLGSIPSLPPSQSSLASSPGTSPSRKGRAKSPVKNNNSLQDLEVPVNFLKLGDYGVDVLSLDVHDMYERLQDINDKEDFVPGEMKDSIKKIIHRIKDRWFKKPQNPEDPDRLSLLTRELDLLRQIEFDAEQCELSDCSEASWNMWVHMPILRHVFSSHRTIRVEPTLSAKIASNFVPTAKGKAAIVESKMIDFTLLLWLNRGSPRTTSHDTVVPEKDVRLMDSIAETVWRQPVESQFINQSVYAPLRFAPIACNIETKTPTSANQGKLQLSVWTASWFKRMSELVPAEKMPTIPLIHIVGHEWHISFASFHGSHIEIAEELSIGDTRTLLGLYQLVASLRRLGDWIETTYRQWAEVAFGETTRPPVRRSRLVCKAEEAGVSFSTFDHHFADFPNGHVPHSGSELLAGYGLAASDVGCSFRLLLILLSLSSFCSFARGKVDGIVDIK</sequence>
<evidence type="ECO:0000256" key="1">
    <source>
        <dbReference type="SAM" id="MobiDB-lite"/>
    </source>
</evidence>
<feature type="region of interest" description="Disordered" evidence="1">
    <location>
        <begin position="41"/>
        <end position="145"/>
    </location>
</feature>
<feature type="domain" description="PD-(D/E)XK nuclease-like" evidence="2">
    <location>
        <begin position="205"/>
        <end position="458"/>
    </location>
</feature>
<evidence type="ECO:0000259" key="2">
    <source>
        <dbReference type="Pfam" id="PF20516"/>
    </source>
</evidence>
<dbReference type="EMBL" id="AFQF01007371">
    <property type="protein sequence ID" value="EGU71924.1"/>
    <property type="molecule type" value="Genomic_DNA"/>
</dbReference>
<feature type="non-terminal residue" evidence="3">
    <location>
        <position position="1"/>
    </location>
</feature>
<protein>
    <recommendedName>
        <fullName evidence="2">PD-(D/E)XK nuclease-like domain-containing protein</fullName>
    </recommendedName>
</protein>
<dbReference type="Pfam" id="PF20516">
    <property type="entry name" value="PDDEXK_12"/>
    <property type="match status" value="1"/>
</dbReference>
<feature type="compositionally biased region" description="Low complexity" evidence="1">
    <location>
        <begin position="111"/>
        <end position="131"/>
    </location>
</feature>
<proteinExistence type="predicted"/>
<organism evidence="3">
    <name type="scientific">Fusarium oxysporum (strain Fo5176)</name>
    <name type="common">Fusarium vascular wilt</name>
    <dbReference type="NCBI Taxonomy" id="660025"/>
    <lineage>
        <taxon>Eukaryota</taxon>
        <taxon>Fungi</taxon>
        <taxon>Dikarya</taxon>
        <taxon>Ascomycota</taxon>
        <taxon>Pezizomycotina</taxon>
        <taxon>Sordariomycetes</taxon>
        <taxon>Hypocreomycetidae</taxon>
        <taxon>Hypocreales</taxon>
        <taxon>Nectriaceae</taxon>
        <taxon>Fusarium</taxon>
        <taxon>Fusarium oxysporum species complex</taxon>
    </lineage>
</organism>
<reference evidence="3" key="1">
    <citation type="journal article" date="2012" name="Mol. Plant Microbe Interact.">
        <title>A highly conserved effector in Fusarium oxysporum is required for full virulence on Arabidopsis.</title>
        <authorList>
            <person name="Thatcher L.F."/>
            <person name="Gardiner D.M."/>
            <person name="Kazan K."/>
            <person name="Manners J."/>
        </authorList>
    </citation>
    <scope>NUCLEOTIDE SEQUENCE [LARGE SCALE GENOMIC DNA]</scope>
    <source>
        <strain evidence="3">Fo5176</strain>
    </source>
</reference>
<evidence type="ECO:0000313" key="3">
    <source>
        <dbReference type="EMBL" id="EGU71924.1"/>
    </source>
</evidence>
<feature type="compositionally biased region" description="Polar residues" evidence="1">
    <location>
        <begin position="46"/>
        <end position="66"/>
    </location>
</feature>
<gene>
    <name evidence="3" type="ORF">FOXB_17567</name>
</gene>
<dbReference type="OrthoDB" id="5244165at2759"/>